<dbReference type="Proteomes" id="UP000694397">
    <property type="component" value="Chromosome 21"/>
</dbReference>
<dbReference type="GO" id="GO:0005737">
    <property type="term" value="C:cytoplasm"/>
    <property type="evidence" value="ECO:0007669"/>
    <property type="project" value="TreeGrafter"/>
</dbReference>
<evidence type="ECO:0000256" key="1">
    <source>
        <dbReference type="ARBA" id="ARBA00004906"/>
    </source>
</evidence>
<dbReference type="Gene3D" id="1.10.750.20">
    <property type="entry name" value="SOCS box"/>
    <property type="match status" value="1"/>
</dbReference>
<feature type="repeat" description="ANK" evidence="4">
    <location>
        <begin position="81"/>
        <end position="113"/>
    </location>
</feature>
<dbReference type="GO" id="GO:0016567">
    <property type="term" value="P:protein ubiquitination"/>
    <property type="evidence" value="ECO:0007669"/>
    <property type="project" value="UniProtKB-UniPathway"/>
</dbReference>
<evidence type="ECO:0000256" key="3">
    <source>
        <dbReference type="ARBA" id="ARBA00023043"/>
    </source>
</evidence>
<dbReference type="PROSITE" id="PS50297">
    <property type="entry name" value="ANK_REP_REGION"/>
    <property type="match status" value="4"/>
</dbReference>
<protein>
    <submittedName>
        <fullName evidence="7">Ankyrin repeat and SOCS box containing 15</fullName>
    </submittedName>
</protein>
<dbReference type="PROSITE" id="PS50088">
    <property type="entry name" value="ANK_REPEAT"/>
    <property type="match status" value="5"/>
</dbReference>
<dbReference type="Gene3D" id="1.25.40.20">
    <property type="entry name" value="Ankyrin repeat-containing domain"/>
    <property type="match status" value="3"/>
</dbReference>
<feature type="region of interest" description="Disordered" evidence="5">
    <location>
        <begin position="1"/>
        <end position="25"/>
    </location>
</feature>
<keyword evidence="2" id="KW-0677">Repeat</keyword>
<dbReference type="SMART" id="SM00969">
    <property type="entry name" value="SOCS_box"/>
    <property type="match status" value="1"/>
</dbReference>
<dbReference type="PROSITE" id="PS50225">
    <property type="entry name" value="SOCS"/>
    <property type="match status" value="1"/>
</dbReference>
<accession>A0A8C9WLM4</accession>
<dbReference type="PRINTS" id="PR01415">
    <property type="entry name" value="ANKYRIN"/>
</dbReference>
<dbReference type="SUPFAM" id="SSF158235">
    <property type="entry name" value="SOCS box-like"/>
    <property type="match status" value="1"/>
</dbReference>
<dbReference type="AlphaFoldDB" id="A0A8C9WLM4"/>
<feature type="domain" description="SOCS box" evidence="6">
    <location>
        <begin position="497"/>
        <end position="543"/>
    </location>
</feature>
<dbReference type="InterPro" id="IPR001496">
    <property type="entry name" value="SOCS_box"/>
</dbReference>
<keyword evidence="3 4" id="KW-0040">ANK repeat</keyword>
<dbReference type="GO" id="GO:0035556">
    <property type="term" value="P:intracellular signal transduction"/>
    <property type="evidence" value="ECO:0007669"/>
    <property type="project" value="InterPro"/>
</dbReference>
<keyword evidence="8" id="KW-1185">Reference proteome</keyword>
<evidence type="ECO:0000313" key="7">
    <source>
        <dbReference type="Ensembl" id="ENSSFOP00015075721.1"/>
    </source>
</evidence>
<dbReference type="InterPro" id="IPR036770">
    <property type="entry name" value="Ankyrin_rpt-contain_sf"/>
</dbReference>
<dbReference type="Pfam" id="PF07525">
    <property type="entry name" value="SOCS_box"/>
    <property type="match status" value="1"/>
</dbReference>
<gene>
    <name evidence="7" type="primary">ASB15</name>
</gene>
<name>A0A8C9WLM4_SCLFO</name>
<feature type="repeat" description="ANK" evidence="4">
    <location>
        <begin position="153"/>
        <end position="185"/>
    </location>
</feature>
<dbReference type="GeneTree" id="ENSGT00940000157073"/>
<dbReference type="PANTHER" id="PTHR24198:SF187">
    <property type="entry name" value="ANKYRIN REPEAT AND SOCS BOX CONTAINING 15"/>
    <property type="match status" value="1"/>
</dbReference>
<comment type="pathway">
    <text evidence="1">Protein modification; protein ubiquitination.</text>
</comment>
<evidence type="ECO:0000256" key="4">
    <source>
        <dbReference type="PROSITE-ProRule" id="PRU00023"/>
    </source>
</evidence>
<dbReference type="SMART" id="SM00248">
    <property type="entry name" value="ANK"/>
    <property type="match status" value="9"/>
</dbReference>
<dbReference type="Pfam" id="PF12796">
    <property type="entry name" value="Ank_2"/>
    <property type="match status" value="4"/>
</dbReference>
<dbReference type="PANTHER" id="PTHR24198">
    <property type="entry name" value="ANKYRIN REPEAT AND PROTEIN KINASE DOMAIN-CONTAINING PROTEIN"/>
    <property type="match status" value="1"/>
</dbReference>
<reference evidence="7 8" key="1">
    <citation type="submission" date="2019-04" db="EMBL/GenBank/DDBJ databases">
        <authorList>
            <consortium name="Wellcome Sanger Institute Data Sharing"/>
        </authorList>
    </citation>
    <scope>NUCLEOTIDE SEQUENCE [LARGE SCALE GENOMIC DNA]</scope>
</reference>
<dbReference type="InterPro" id="IPR036036">
    <property type="entry name" value="SOCS_box-like_dom_sf"/>
</dbReference>
<evidence type="ECO:0000313" key="8">
    <source>
        <dbReference type="Proteomes" id="UP000694397"/>
    </source>
</evidence>
<dbReference type="Ensembl" id="ENSSFOT00015074062.1">
    <property type="protein sequence ID" value="ENSSFOP00015075721.1"/>
    <property type="gene ID" value="ENSSFOG00015027551.1"/>
</dbReference>
<reference evidence="7" key="2">
    <citation type="submission" date="2025-08" db="UniProtKB">
        <authorList>
            <consortium name="Ensembl"/>
        </authorList>
    </citation>
    <scope>IDENTIFICATION</scope>
</reference>
<evidence type="ECO:0000256" key="2">
    <source>
        <dbReference type="ARBA" id="ARBA00022737"/>
    </source>
</evidence>
<proteinExistence type="predicted"/>
<dbReference type="InterPro" id="IPR002110">
    <property type="entry name" value="Ankyrin_rpt"/>
</dbReference>
<evidence type="ECO:0000259" key="6">
    <source>
        <dbReference type="PROSITE" id="PS50225"/>
    </source>
</evidence>
<dbReference type="SUPFAM" id="SSF48403">
    <property type="entry name" value="Ankyrin repeat"/>
    <property type="match status" value="1"/>
</dbReference>
<feature type="repeat" description="ANK" evidence="4">
    <location>
        <begin position="186"/>
        <end position="218"/>
    </location>
</feature>
<feature type="repeat" description="ANK" evidence="4">
    <location>
        <begin position="225"/>
        <end position="257"/>
    </location>
</feature>
<dbReference type="FunFam" id="1.10.750.20:FF:000001">
    <property type="entry name" value="Ankyrin repeat and SOCS box containing 1"/>
    <property type="match status" value="1"/>
</dbReference>
<dbReference type="OrthoDB" id="20872at2759"/>
<reference evidence="7" key="3">
    <citation type="submission" date="2025-09" db="UniProtKB">
        <authorList>
            <consortium name="Ensembl"/>
        </authorList>
    </citation>
    <scope>IDENTIFICATION</scope>
</reference>
<dbReference type="SMART" id="SM00253">
    <property type="entry name" value="SOCS"/>
    <property type="match status" value="1"/>
</dbReference>
<feature type="repeat" description="ANK" evidence="4">
    <location>
        <begin position="290"/>
        <end position="322"/>
    </location>
</feature>
<sequence length="558" mass="61680">FSRRFSPTDTHSDSRPFTRGSPPSGDVAALQKMIRLTAAFAETDTRGWLPLHRAAVQTNNSIVGLWLAGSCWLSLEERTLEGETALMLAVQAGLLGNVKVLLENGASPHNTNSRNESRANSLVFSNSAVRIRSYDIVSTLIMKGAFVEQVCLKKWTAMHEAARVGCDDIMMLLLRNGGRVTERDGHGVTPLGVAAENAHAEVLEILIYHGKGTDAFSVPNRKAPNGDSVLHDAAASGNPDCVDLLLQNGANANIENLSSQLPIHRAAYKGHYLALKILIPVTTKRAICRSGQSPIHCAADGGHAQCLALLIENGFDVNATLERYIFENYADKRRTALYFTVSNGDITCTELLLNAGAKPDRDPLHCLLVAVRAGRYEIVRLLLAKRADVNCYFTVVSDTVFPTALQYCLRDEVMMRLLLNGSYDAGRCFCCHHDNSFHTHCPSNDLRSQIVSCLKHLTGTVVRVLLDYVGHVSICSKLKLTLEKHKEWPEIADILGNPRSLKHLCRLVIRRQMSVKTLCDISTMESSPLPPRIKDYLLYKEYDLYGKKSMAMLRKQSD</sequence>
<organism evidence="7 8">
    <name type="scientific">Scleropages formosus</name>
    <name type="common">Asian bonytongue</name>
    <name type="synonym">Osteoglossum formosum</name>
    <dbReference type="NCBI Taxonomy" id="113540"/>
    <lineage>
        <taxon>Eukaryota</taxon>
        <taxon>Metazoa</taxon>
        <taxon>Chordata</taxon>
        <taxon>Craniata</taxon>
        <taxon>Vertebrata</taxon>
        <taxon>Euteleostomi</taxon>
        <taxon>Actinopterygii</taxon>
        <taxon>Neopterygii</taxon>
        <taxon>Teleostei</taxon>
        <taxon>Osteoglossocephala</taxon>
        <taxon>Osteoglossomorpha</taxon>
        <taxon>Osteoglossiformes</taxon>
        <taxon>Osteoglossidae</taxon>
        <taxon>Scleropages</taxon>
    </lineage>
</organism>
<evidence type="ECO:0000256" key="5">
    <source>
        <dbReference type="SAM" id="MobiDB-lite"/>
    </source>
</evidence>
<dbReference type="UniPathway" id="UPA00143"/>